<proteinExistence type="predicted"/>
<evidence type="ECO:0000256" key="1">
    <source>
        <dbReference type="SAM" id="MobiDB-lite"/>
    </source>
</evidence>
<comment type="caution">
    <text evidence="2">The sequence shown here is derived from an EMBL/GenBank/DDBJ whole genome shotgun (WGS) entry which is preliminary data.</text>
</comment>
<evidence type="ECO:0000313" key="2">
    <source>
        <dbReference type="EMBL" id="KAF0892708.1"/>
    </source>
</evidence>
<accession>A0A6G1BX49</accession>
<name>A0A6G1BX49_9ORYZ</name>
<feature type="compositionally biased region" description="Basic and acidic residues" evidence="1">
    <location>
        <begin position="193"/>
        <end position="225"/>
    </location>
</feature>
<feature type="region of interest" description="Disordered" evidence="1">
    <location>
        <begin position="98"/>
        <end position="225"/>
    </location>
</feature>
<feature type="compositionally biased region" description="Basic and acidic residues" evidence="1">
    <location>
        <begin position="131"/>
        <end position="147"/>
    </location>
</feature>
<feature type="compositionally biased region" description="Basic and acidic residues" evidence="1">
    <location>
        <begin position="98"/>
        <end position="116"/>
    </location>
</feature>
<sequence>MAKLQESSVSALCREVAEALQHASLRAANHLELPVVYNLLGFLYRESAAHGVLGVQELAVDTYSTMAQLAPCCVLTVIAHAGTLADCHQYADAMSELTHPDKIPDNVDYGVGRDHGYTYGDDNSTNGHTNNGEKHKSDAEMSHRKSTDTSNESSDPKLEPNSGLTTRLGIPSSSKDKKIADESDTKSIGMCNKEVRTNEGEEEKPTEIKQKHVAFEAKESLDYTR</sequence>
<protein>
    <submittedName>
        <fullName evidence="2">Uncharacterized protein</fullName>
    </submittedName>
</protein>
<organism evidence="2 3">
    <name type="scientific">Oryza meyeriana var. granulata</name>
    <dbReference type="NCBI Taxonomy" id="110450"/>
    <lineage>
        <taxon>Eukaryota</taxon>
        <taxon>Viridiplantae</taxon>
        <taxon>Streptophyta</taxon>
        <taxon>Embryophyta</taxon>
        <taxon>Tracheophyta</taxon>
        <taxon>Spermatophyta</taxon>
        <taxon>Magnoliopsida</taxon>
        <taxon>Liliopsida</taxon>
        <taxon>Poales</taxon>
        <taxon>Poaceae</taxon>
        <taxon>BOP clade</taxon>
        <taxon>Oryzoideae</taxon>
        <taxon>Oryzeae</taxon>
        <taxon>Oryzinae</taxon>
        <taxon>Oryza</taxon>
        <taxon>Oryza meyeriana</taxon>
    </lineage>
</organism>
<dbReference type="AlphaFoldDB" id="A0A6G1BX49"/>
<feature type="compositionally biased region" description="Basic and acidic residues" evidence="1">
    <location>
        <begin position="174"/>
        <end position="185"/>
    </location>
</feature>
<dbReference type="EMBL" id="SPHZ02000011">
    <property type="protein sequence ID" value="KAF0892708.1"/>
    <property type="molecule type" value="Genomic_DNA"/>
</dbReference>
<feature type="compositionally biased region" description="Polar residues" evidence="1">
    <location>
        <begin position="121"/>
        <end position="130"/>
    </location>
</feature>
<keyword evidence="3" id="KW-1185">Reference proteome</keyword>
<gene>
    <name evidence="2" type="ORF">E2562_017682</name>
</gene>
<dbReference type="Proteomes" id="UP000479710">
    <property type="component" value="Unassembled WGS sequence"/>
</dbReference>
<evidence type="ECO:0000313" key="3">
    <source>
        <dbReference type="Proteomes" id="UP000479710"/>
    </source>
</evidence>
<reference evidence="2 3" key="1">
    <citation type="submission" date="2019-11" db="EMBL/GenBank/DDBJ databases">
        <title>Whole genome sequence of Oryza granulata.</title>
        <authorList>
            <person name="Li W."/>
        </authorList>
    </citation>
    <scope>NUCLEOTIDE SEQUENCE [LARGE SCALE GENOMIC DNA]</scope>
    <source>
        <strain evidence="3">cv. Menghai</strain>
        <tissue evidence="2">Leaf</tissue>
    </source>
</reference>